<evidence type="ECO:0000313" key="2">
    <source>
        <dbReference type="EMBL" id="MBG6087672.1"/>
    </source>
</evidence>
<keyword evidence="1" id="KW-0812">Transmembrane</keyword>
<comment type="caution">
    <text evidence="2">The sequence shown here is derived from an EMBL/GenBank/DDBJ whole genome shotgun (WGS) entry which is preliminary data.</text>
</comment>
<proteinExistence type="predicted"/>
<keyword evidence="3" id="KW-1185">Reference proteome</keyword>
<dbReference type="EMBL" id="JADOUA010000001">
    <property type="protein sequence ID" value="MBG6087672.1"/>
    <property type="molecule type" value="Genomic_DNA"/>
</dbReference>
<reference evidence="2" key="1">
    <citation type="submission" date="2020-11" db="EMBL/GenBank/DDBJ databases">
        <title>Sequencing the genomes of 1000 actinobacteria strains.</title>
        <authorList>
            <person name="Klenk H.-P."/>
        </authorList>
    </citation>
    <scope>NUCLEOTIDE SEQUENCE</scope>
    <source>
        <strain evidence="2">DSM 43175</strain>
    </source>
</reference>
<protein>
    <submittedName>
        <fullName evidence="2">Uncharacterized protein</fullName>
    </submittedName>
</protein>
<keyword evidence="1" id="KW-1133">Transmembrane helix</keyword>
<accession>A0A931DG60</accession>
<dbReference type="Proteomes" id="UP000614047">
    <property type="component" value="Unassembled WGS sequence"/>
</dbReference>
<keyword evidence="1" id="KW-0472">Membrane</keyword>
<dbReference type="AlphaFoldDB" id="A0A931DG60"/>
<evidence type="ECO:0000256" key="1">
    <source>
        <dbReference type="SAM" id="Phobius"/>
    </source>
</evidence>
<feature type="transmembrane region" description="Helical" evidence="1">
    <location>
        <begin position="16"/>
        <end position="38"/>
    </location>
</feature>
<name>A0A931DG60_9ACTN</name>
<gene>
    <name evidence="2" type="ORF">IW256_001785</name>
</gene>
<sequence>MPGQPGPPARKSGGSLWGGLAVLLVLALLVGGGGYWIWSSGKDHIDKVAAGDCLRESAGDQDSPYRIVACDDPAAAYKALKLMPLSKGCRDVAGVSRQVGNDANTVCLGEKDVDPAKAVNVAKVGDCLSLGGSDAQRVACSSPQARYKVLLRRTNVLEMNARRTCSSVPGAVSSYTWNMQSKGKFGNLSRMNVDVLLCLGRK</sequence>
<organism evidence="2 3">
    <name type="scientific">Actinomadura viridis</name>
    <dbReference type="NCBI Taxonomy" id="58110"/>
    <lineage>
        <taxon>Bacteria</taxon>
        <taxon>Bacillati</taxon>
        <taxon>Actinomycetota</taxon>
        <taxon>Actinomycetes</taxon>
        <taxon>Streptosporangiales</taxon>
        <taxon>Thermomonosporaceae</taxon>
        <taxon>Actinomadura</taxon>
    </lineage>
</organism>
<evidence type="ECO:0000313" key="3">
    <source>
        <dbReference type="Proteomes" id="UP000614047"/>
    </source>
</evidence>
<dbReference type="RefSeq" id="WP_197010497.1">
    <property type="nucleotide sequence ID" value="NZ_BAABES010000008.1"/>
</dbReference>